<evidence type="ECO:0000313" key="10">
    <source>
        <dbReference type="EMBL" id="MBZ4195468.1"/>
    </source>
</evidence>
<keyword evidence="4 7" id="KW-0808">Transferase</keyword>
<feature type="binding site" evidence="7 8">
    <location>
        <position position="17"/>
    </location>
    <ligand>
        <name>S-adenosyl-L-methionine</name>
        <dbReference type="ChEBI" id="CHEBI:59789"/>
    </ligand>
</feature>
<dbReference type="HAMAP" id="MF_00607">
    <property type="entry name" value="16SrRNA_methyltr_A"/>
    <property type="match status" value="1"/>
</dbReference>
<name>A0A953NEI0_9MOLU</name>
<dbReference type="NCBIfam" id="TIGR00755">
    <property type="entry name" value="ksgA"/>
    <property type="match status" value="1"/>
</dbReference>
<dbReference type="SUPFAM" id="SSF53335">
    <property type="entry name" value="S-adenosyl-L-methionine-dependent methyltransferases"/>
    <property type="match status" value="1"/>
</dbReference>
<comment type="function">
    <text evidence="7">Specifically dimethylates two adjacent adenosines (A1518 and A1519) in the loop of a conserved hairpin near the 3'-end of 16S rRNA in the 30S particle. May play a critical role in biogenesis of 30S subunits.</text>
</comment>
<evidence type="ECO:0000313" key="11">
    <source>
        <dbReference type="Proteomes" id="UP000772186"/>
    </source>
</evidence>
<dbReference type="InterPro" id="IPR020596">
    <property type="entry name" value="rRNA_Ade_Mease_Trfase_CS"/>
</dbReference>
<organism evidence="10 11">
    <name type="scientific">Mycoplasma tauri</name>
    <dbReference type="NCBI Taxonomy" id="547987"/>
    <lineage>
        <taxon>Bacteria</taxon>
        <taxon>Bacillati</taxon>
        <taxon>Mycoplasmatota</taxon>
        <taxon>Mollicutes</taxon>
        <taxon>Mycoplasmataceae</taxon>
        <taxon>Mycoplasma</taxon>
    </lineage>
</organism>
<dbReference type="EMBL" id="JAIQBY010000016">
    <property type="protein sequence ID" value="MBZ4195468.1"/>
    <property type="molecule type" value="Genomic_DNA"/>
</dbReference>
<protein>
    <recommendedName>
        <fullName evidence="7">Ribosomal RNA small subunit methyltransferase A</fullName>
        <ecNumber evidence="7">2.1.1.182</ecNumber>
    </recommendedName>
    <alternativeName>
        <fullName evidence="7">16S rRNA (adenine(1518)-N(6)/adenine(1519)-N(6))-dimethyltransferase</fullName>
    </alternativeName>
    <alternativeName>
        <fullName evidence="7">16S rRNA dimethyladenosine transferase</fullName>
    </alternativeName>
    <alternativeName>
        <fullName evidence="7">16S rRNA dimethylase</fullName>
    </alternativeName>
    <alternativeName>
        <fullName evidence="7">S-adenosylmethionine-6-N', N'-adenosyl(rRNA) dimethyltransferase</fullName>
    </alternativeName>
</protein>
<dbReference type="InterPro" id="IPR029063">
    <property type="entry name" value="SAM-dependent_MTases_sf"/>
</dbReference>
<feature type="binding site" evidence="7 8">
    <location>
        <position position="15"/>
    </location>
    <ligand>
        <name>S-adenosyl-L-methionine</name>
        <dbReference type="ChEBI" id="CHEBI:59789"/>
    </ligand>
</feature>
<keyword evidence="6 7" id="KW-0694">RNA-binding</keyword>
<dbReference type="AlphaFoldDB" id="A0A953NEI0"/>
<feature type="binding site" evidence="7 8">
    <location>
        <position position="62"/>
    </location>
    <ligand>
        <name>S-adenosyl-L-methionine</name>
        <dbReference type="ChEBI" id="CHEBI:59789"/>
    </ligand>
</feature>
<dbReference type="EC" id="2.1.1.182" evidence="7"/>
<dbReference type="GO" id="GO:0003723">
    <property type="term" value="F:RNA binding"/>
    <property type="evidence" value="ECO:0007669"/>
    <property type="project" value="UniProtKB-UniRule"/>
</dbReference>
<dbReference type="InterPro" id="IPR011530">
    <property type="entry name" value="rRNA_adenine_dimethylase"/>
</dbReference>
<dbReference type="PROSITE" id="PS01131">
    <property type="entry name" value="RRNA_A_DIMETH"/>
    <property type="match status" value="1"/>
</dbReference>
<evidence type="ECO:0000256" key="2">
    <source>
        <dbReference type="ARBA" id="ARBA00022552"/>
    </source>
</evidence>
<comment type="subcellular location">
    <subcellularLocation>
        <location evidence="7">Cytoplasm</location>
    </subcellularLocation>
</comment>
<evidence type="ECO:0000256" key="6">
    <source>
        <dbReference type="ARBA" id="ARBA00022884"/>
    </source>
</evidence>
<dbReference type="Gene3D" id="1.10.8.100">
    <property type="entry name" value="Ribosomal RNA adenine dimethylase-like, domain 2"/>
    <property type="match status" value="1"/>
</dbReference>
<dbReference type="RefSeq" id="WP_205517358.1">
    <property type="nucleotide sequence ID" value="NZ_CP070479.1"/>
</dbReference>
<evidence type="ECO:0000259" key="9">
    <source>
        <dbReference type="SMART" id="SM00650"/>
    </source>
</evidence>
<comment type="similarity">
    <text evidence="7">Belongs to the class I-like SAM-binding methyltransferase superfamily. rRNA adenine N(6)-methyltransferase family. RsmA subfamily.</text>
</comment>
<dbReference type="InterPro" id="IPR023165">
    <property type="entry name" value="rRNA_Ade_diMease-like_C"/>
</dbReference>
<comment type="catalytic activity">
    <reaction evidence="7">
        <text>adenosine(1518)/adenosine(1519) in 16S rRNA + 4 S-adenosyl-L-methionine = N(6)-dimethyladenosine(1518)/N(6)-dimethyladenosine(1519) in 16S rRNA + 4 S-adenosyl-L-homocysteine + 4 H(+)</text>
        <dbReference type="Rhea" id="RHEA:19609"/>
        <dbReference type="Rhea" id="RHEA-COMP:10232"/>
        <dbReference type="Rhea" id="RHEA-COMP:10233"/>
        <dbReference type="ChEBI" id="CHEBI:15378"/>
        <dbReference type="ChEBI" id="CHEBI:57856"/>
        <dbReference type="ChEBI" id="CHEBI:59789"/>
        <dbReference type="ChEBI" id="CHEBI:74411"/>
        <dbReference type="ChEBI" id="CHEBI:74493"/>
        <dbReference type="EC" id="2.1.1.182"/>
    </reaction>
</comment>
<reference evidence="10 11" key="1">
    <citation type="submission" date="2021-09" db="EMBL/GenBank/DDBJ databases">
        <title>WGS of Mycoplasma sp. Zaradi2 strains.</title>
        <authorList>
            <person name="Spergser J."/>
        </authorList>
    </citation>
    <scope>NUCLEOTIDE SEQUENCE [LARGE SCALE GENOMIC DNA]</scope>
    <source>
        <strain evidence="10 11">1331</strain>
    </source>
</reference>
<dbReference type="PANTHER" id="PTHR11727:SF7">
    <property type="entry name" value="DIMETHYLADENOSINE TRANSFERASE-RELATED"/>
    <property type="match status" value="1"/>
</dbReference>
<evidence type="ECO:0000256" key="1">
    <source>
        <dbReference type="ARBA" id="ARBA00022490"/>
    </source>
</evidence>
<dbReference type="SMART" id="SM00650">
    <property type="entry name" value="rADc"/>
    <property type="match status" value="1"/>
</dbReference>
<dbReference type="GO" id="GO:0052908">
    <property type="term" value="F:16S rRNA (adenine(1518)-N(6)/adenine(1519)-N(6))-dimethyltransferase activity"/>
    <property type="evidence" value="ECO:0007669"/>
    <property type="project" value="UniProtKB-EC"/>
</dbReference>
<feature type="binding site" evidence="7 8">
    <location>
        <position position="41"/>
    </location>
    <ligand>
        <name>S-adenosyl-L-methionine</name>
        <dbReference type="ChEBI" id="CHEBI:59789"/>
    </ligand>
</feature>
<evidence type="ECO:0000256" key="5">
    <source>
        <dbReference type="ARBA" id="ARBA00022691"/>
    </source>
</evidence>
<feature type="binding site" evidence="7 8">
    <location>
        <position position="88"/>
    </location>
    <ligand>
        <name>S-adenosyl-L-methionine</name>
        <dbReference type="ChEBI" id="CHEBI:59789"/>
    </ligand>
</feature>
<evidence type="ECO:0000256" key="4">
    <source>
        <dbReference type="ARBA" id="ARBA00022679"/>
    </source>
</evidence>
<feature type="binding site" evidence="7 8">
    <location>
        <position position="105"/>
    </location>
    <ligand>
        <name>S-adenosyl-L-methionine</name>
        <dbReference type="ChEBI" id="CHEBI:59789"/>
    </ligand>
</feature>
<evidence type="ECO:0000256" key="3">
    <source>
        <dbReference type="ARBA" id="ARBA00022603"/>
    </source>
</evidence>
<keyword evidence="5 7" id="KW-0949">S-adenosyl-L-methionine</keyword>
<dbReference type="InterPro" id="IPR020598">
    <property type="entry name" value="rRNA_Ade_methylase_Trfase_N"/>
</dbReference>
<gene>
    <name evidence="7 10" type="primary">rsmA</name>
    <name evidence="7" type="synonym">ksgA</name>
    <name evidence="10" type="ORF">LAD73_01890</name>
</gene>
<dbReference type="PANTHER" id="PTHR11727">
    <property type="entry name" value="DIMETHYLADENOSINE TRANSFERASE"/>
    <property type="match status" value="1"/>
</dbReference>
<accession>A0A953NEI0</accession>
<keyword evidence="1 7" id="KW-0963">Cytoplasm</keyword>
<keyword evidence="3 7" id="KW-0489">Methyltransferase</keyword>
<evidence type="ECO:0000256" key="7">
    <source>
        <dbReference type="HAMAP-Rule" id="MF_00607"/>
    </source>
</evidence>
<dbReference type="CDD" id="cd02440">
    <property type="entry name" value="AdoMet_MTases"/>
    <property type="match status" value="1"/>
</dbReference>
<evidence type="ECO:0000256" key="8">
    <source>
        <dbReference type="PROSITE-ProRule" id="PRU01026"/>
    </source>
</evidence>
<dbReference type="Pfam" id="PF00398">
    <property type="entry name" value="RrnaAD"/>
    <property type="match status" value="1"/>
</dbReference>
<keyword evidence="2 7" id="KW-0698">rRNA processing</keyword>
<dbReference type="Proteomes" id="UP000772186">
    <property type="component" value="Unassembled WGS sequence"/>
</dbReference>
<dbReference type="PROSITE" id="PS51689">
    <property type="entry name" value="SAM_RNA_A_N6_MT"/>
    <property type="match status" value="1"/>
</dbReference>
<dbReference type="Gene3D" id="3.40.50.150">
    <property type="entry name" value="Vaccinia Virus protein VP39"/>
    <property type="match status" value="1"/>
</dbReference>
<comment type="caution">
    <text evidence="10">The sequence shown here is derived from an EMBL/GenBank/DDBJ whole genome shotgun (WGS) entry which is preliminary data.</text>
</comment>
<proteinExistence type="inferred from homology"/>
<dbReference type="GO" id="GO:0005829">
    <property type="term" value="C:cytosol"/>
    <property type="evidence" value="ECO:0007669"/>
    <property type="project" value="TreeGrafter"/>
</dbReference>
<dbReference type="InterPro" id="IPR001737">
    <property type="entry name" value="KsgA/Erm"/>
</dbReference>
<feature type="domain" description="Ribosomal RNA adenine methylase transferase N-terminal" evidence="9">
    <location>
        <begin position="22"/>
        <end position="190"/>
    </location>
</feature>
<sequence>MYQENIKAKKKYGQNFLNNQGIINKIVSIISPKNKKIIEIGPGMGALTKELVKESSKLIAFEIDTDMINYLNQINVFDGIKNKIINEDFLESNLSDYKEFEIVGNIPYYITSEIIFKIIDNRFLFKRAVLMVQKEVADRIVATINSSEYSKLSLSCQYVAKVKKELIVKKDNFTPVPKVDSAIVSFYFYQKKDDDFDRIKEFFKLCFLARRKKLIWSLSKKYKKEDILNTFKKLNLDENIRIQQLDLNCVLKLYNLLKDQ</sequence>
<keyword evidence="11" id="KW-1185">Reference proteome</keyword>